<keyword evidence="3" id="KW-1185">Reference proteome</keyword>
<sequence>MSTLQYYRELAWAESYAVDLEGAVICICEFDSVKYFDRQLFSNLTNEDEKKTEDLLQNVLEYKRHWKHIIPYEVATGRNSILYHYGKAENLTKLLNKCRQEKVTIGTVLLHDPASKFSNFKYDLDVNLRHRYSLPLDRYEHVGLHIAMMTLNDISISLETKFWSLYRIILNDLQKNLTDGKHLTYLRANHLSSTDEQIDEIMILIMVLIHFNKNLKI</sequence>
<comment type="caution">
    <text evidence="1">The sequence shown here is derived from an EMBL/GenBank/DDBJ whole genome shotgun (WGS) entry which is preliminary data.</text>
</comment>
<evidence type="ECO:0000313" key="4">
    <source>
        <dbReference type="Proteomes" id="UP000663877"/>
    </source>
</evidence>
<evidence type="ECO:0000313" key="2">
    <source>
        <dbReference type="EMBL" id="CAF1579105.1"/>
    </source>
</evidence>
<organism evidence="1 4">
    <name type="scientific">Adineta steineri</name>
    <dbReference type="NCBI Taxonomy" id="433720"/>
    <lineage>
        <taxon>Eukaryota</taxon>
        <taxon>Metazoa</taxon>
        <taxon>Spiralia</taxon>
        <taxon>Gnathifera</taxon>
        <taxon>Rotifera</taxon>
        <taxon>Eurotatoria</taxon>
        <taxon>Bdelloidea</taxon>
        <taxon>Adinetida</taxon>
        <taxon>Adinetidae</taxon>
        <taxon>Adineta</taxon>
    </lineage>
</organism>
<dbReference type="EMBL" id="CAJNOI010000569">
    <property type="protein sequence ID" value="CAF1309077.1"/>
    <property type="molecule type" value="Genomic_DNA"/>
</dbReference>
<reference evidence="1" key="1">
    <citation type="submission" date="2021-02" db="EMBL/GenBank/DDBJ databases">
        <authorList>
            <person name="Nowell W R."/>
        </authorList>
    </citation>
    <scope>NUCLEOTIDE SEQUENCE</scope>
</reference>
<gene>
    <name evidence="1" type="ORF">BJG266_LOCUS32710</name>
    <name evidence="2" type="ORF">QVE165_LOCUS49791</name>
</gene>
<protein>
    <submittedName>
        <fullName evidence="1">Uncharacterized protein</fullName>
    </submittedName>
</protein>
<proteinExistence type="predicted"/>
<evidence type="ECO:0000313" key="3">
    <source>
        <dbReference type="Proteomes" id="UP000663832"/>
    </source>
</evidence>
<dbReference type="OrthoDB" id="10058181at2759"/>
<name>A0A815E8E6_9BILA</name>
<dbReference type="Proteomes" id="UP000663877">
    <property type="component" value="Unassembled WGS sequence"/>
</dbReference>
<dbReference type="AlphaFoldDB" id="A0A815E8E6"/>
<dbReference type="Proteomes" id="UP000663832">
    <property type="component" value="Unassembled WGS sequence"/>
</dbReference>
<evidence type="ECO:0000313" key="1">
    <source>
        <dbReference type="EMBL" id="CAF1309077.1"/>
    </source>
</evidence>
<accession>A0A815E8E6</accession>
<dbReference type="EMBL" id="CAJNOM010000929">
    <property type="protein sequence ID" value="CAF1579105.1"/>
    <property type="molecule type" value="Genomic_DNA"/>
</dbReference>